<keyword evidence="3 5" id="KW-0949">S-adenosyl-L-methionine</keyword>
<evidence type="ECO:0000256" key="6">
    <source>
        <dbReference type="RuleBase" id="RU000416"/>
    </source>
</evidence>
<keyword evidence="4" id="KW-0680">Restriction system</keyword>
<dbReference type="InterPro" id="IPR031303">
    <property type="entry name" value="C5_meth_CS"/>
</dbReference>
<dbReference type="InterPro" id="IPR029063">
    <property type="entry name" value="SAM-dependent_MTases_sf"/>
</dbReference>
<proteinExistence type="inferred from homology"/>
<dbReference type="Proteomes" id="UP000886833">
    <property type="component" value="Unassembled WGS sequence"/>
</dbReference>
<protein>
    <recommendedName>
        <fullName evidence="7">Cytosine-specific methyltransferase</fullName>
        <ecNumber evidence="7">2.1.1.37</ecNumber>
    </recommendedName>
</protein>
<dbReference type="PROSITE" id="PS00094">
    <property type="entry name" value="C5_MTASE_1"/>
    <property type="match status" value="1"/>
</dbReference>
<dbReference type="PRINTS" id="PR00105">
    <property type="entry name" value="C5METTRFRASE"/>
</dbReference>
<dbReference type="EMBL" id="DVKQ01000044">
    <property type="protein sequence ID" value="HIT37490.1"/>
    <property type="molecule type" value="Genomic_DNA"/>
</dbReference>
<comment type="caution">
    <text evidence="8">The sequence shown here is derived from an EMBL/GenBank/DDBJ whole genome shotgun (WGS) entry which is preliminary data.</text>
</comment>
<evidence type="ECO:0000256" key="3">
    <source>
        <dbReference type="ARBA" id="ARBA00022691"/>
    </source>
</evidence>
<comment type="catalytic activity">
    <reaction evidence="7">
        <text>a 2'-deoxycytidine in DNA + S-adenosyl-L-methionine = a 5-methyl-2'-deoxycytidine in DNA + S-adenosyl-L-homocysteine + H(+)</text>
        <dbReference type="Rhea" id="RHEA:13681"/>
        <dbReference type="Rhea" id="RHEA-COMP:11369"/>
        <dbReference type="Rhea" id="RHEA-COMP:11370"/>
        <dbReference type="ChEBI" id="CHEBI:15378"/>
        <dbReference type="ChEBI" id="CHEBI:57856"/>
        <dbReference type="ChEBI" id="CHEBI:59789"/>
        <dbReference type="ChEBI" id="CHEBI:85452"/>
        <dbReference type="ChEBI" id="CHEBI:85454"/>
        <dbReference type="EC" id="2.1.1.37"/>
    </reaction>
</comment>
<gene>
    <name evidence="8" type="primary">dcm</name>
    <name evidence="8" type="ORF">IAB59_03305</name>
</gene>
<dbReference type="Gene3D" id="3.40.50.150">
    <property type="entry name" value="Vaccinia Virus protein VP39"/>
    <property type="match status" value="1"/>
</dbReference>
<dbReference type="SUPFAM" id="SSF53335">
    <property type="entry name" value="S-adenosyl-L-methionine-dependent methyltransferases"/>
    <property type="match status" value="1"/>
</dbReference>
<evidence type="ECO:0000256" key="1">
    <source>
        <dbReference type="ARBA" id="ARBA00022603"/>
    </source>
</evidence>
<evidence type="ECO:0000313" key="8">
    <source>
        <dbReference type="EMBL" id="HIT37490.1"/>
    </source>
</evidence>
<keyword evidence="2 5" id="KW-0808">Transferase</keyword>
<dbReference type="NCBIfam" id="TIGR00675">
    <property type="entry name" value="dcm"/>
    <property type="match status" value="1"/>
</dbReference>
<dbReference type="EC" id="2.1.1.37" evidence="7"/>
<dbReference type="Gene3D" id="3.90.120.10">
    <property type="entry name" value="DNA Methylase, subunit A, domain 2"/>
    <property type="match status" value="1"/>
</dbReference>
<keyword evidence="1 5" id="KW-0489">Methyltransferase</keyword>
<organism evidence="8 9">
    <name type="scientific">Candidatus Onthousia faecipullorum</name>
    <dbReference type="NCBI Taxonomy" id="2840887"/>
    <lineage>
        <taxon>Bacteria</taxon>
        <taxon>Bacillati</taxon>
        <taxon>Bacillota</taxon>
        <taxon>Bacilli</taxon>
        <taxon>Candidatus Onthousia</taxon>
    </lineage>
</organism>
<evidence type="ECO:0000256" key="7">
    <source>
        <dbReference type="RuleBase" id="RU000417"/>
    </source>
</evidence>
<dbReference type="GO" id="GO:0032259">
    <property type="term" value="P:methylation"/>
    <property type="evidence" value="ECO:0007669"/>
    <property type="project" value="UniProtKB-KW"/>
</dbReference>
<dbReference type="InterPro" id="IPR050750">
    <property type="entry name" value="C5-MTase"/>
</dbReference>
<dbReference type="Pfam" id="PF00145">
    <property type="entry name" value="DNA_methylase"/>
    <property type="match status" value="1"/>
</dbReference>
<evidence type="ECO:0000256" key="5">
    <source>
        <dbReference type="PROSITE-ProRule" id="PRU01016"/>
    </source>
</evidence>
<evidence type="ECO:0000313" key="9">
    <source>
        <dbReference type="Proteomes" id="UP000886833"/>
    </source>
</evidence>
<dbReference type="InterPro" id="IPR001525">
    <property type="entry name" value="C5_MeTfrase"/>
</dbReference>
<accession>A0A9D1GAA9</accession>
<name>A0A9D1GAA9_9FIRM</name>
<evidence type="ECO:0000256" key="4">
    <source>
        <dbReference type="ARBA" id="ARBA00022747"/>
    </source>
</evidence>
<dbReference type="AlphaFoldDB" id="A0A9D1GAA9"/>
<evidence type="ECO:0000256" key="2">
    <source>
        <dbReference type="ARBA" id="ARBA00022679"/>
    </source>
</evidence>
<dbReference type="CDD" id="cd00315">
    <property type="entry name" value="Cyt_C5_DNA_methylase"/>
    <property type="match status" value="1"/>
</dbReference>
<dbReference type="PANTHER" id="PTHR46098:SF1">
    <property type="entry name" value="TRNA (CYTOSINE(38)-C(5))-METHYLTRANSFERASE"/>
    <property type="match status" value="1"/>
</dbReference>
<dbReference type="GO" id="GO:0003886">
    <property type="term" value="F:DNA (cytosine-5-)-methyltransferase activity"/>
    <property type="evidence" value="ECO:0007669"/>
    <property type="project" value="UniProtKB-EC"/>
</dbReference>
<reference evidence="8" key="1">
    <citation type="submission" date="2020-10" db="EMBL/GenBank/DDBJ databases">
        <authorList>
            <person name="Gilroy R."/>
        </authorList>
    </citation>
    <scope>NUCLEOTIDE SEQUENCE</scope>
    <source>
        <strain evidence="8">CHK195-26880</strain>
    </source>
</reference>
<comment type="similarity">
    <text evidence="5 6">Belongs to the class I-like SAM-binding methyltransferase superfamily. C5-methyltransferase family.</text>
</comment>
<dbReference type="InterPro" id="IPR018117">
    <property type="entry name" value="C5_DNA_meth_AS"/>
</dbReference>
<sequence length="320" mass="36092">MELNKMTFIDLFAGIGGFRYALSSFGCKCVFSSEWDKYCRESYNLNFGETPYGDITIIDEKDIPKFDILCAGFPCQPFSISGKQKGFDDTRGTLFFDIVRIVCYHKPKIIFLENVKNLKAHNGGATFEVISNTLNELNYNIYYKVLNAKDFGLPQNRERITIVCIRKDIDNGNFSFPKPYNSFTTISDIKEEDKDTKKYIIERDDIYIDEVKLQKAIENGRVNKPVQIGIIGKGGQGNRIYHENGIGITLAASSGGAASKTGAYYINGKVRKLSPREAARLQGFPEDFVIIDNENQALKQFGNSVPINLLKEVFKGLEKI</sequence>
<dbReference type="PROSITE" id="PS51679">
    <property type="entry name" value="SAM_MT_C5"/>
    <property type="match status" value="1"/>
</dbReference>
<dbReference type="GO" id="GO:0009307">
    <property type="term" value="P:DNA restriction-modification system"/>
    <property type="evidence" value="ECO:0007669"/>
    <property type="project" value="UniProtKB-KW"/>
</dbReference>
<dbReference type="PANTHER" id="PTHR46098">
    <property type="entry name" value="TRNA (CYTOSINE(38)-C(5))-METHYLTRANSFERASE"/>
    <property type="match status" value="1"/>
</dbReference>
<feature type="active site" evidence="5">
    <location>
        <position position="75"/>
    </location>
</feature>
<reference evidence="8" key="2">
    <citation type="journal article" date="2021" name="PeerJ">
        <title>Extensive microbial diversity within the chicken gut microbiome revealed by metagenomics and culture.</title>
        <authorList>
            <person name="Gilroy R."/>
            <person name="Ravi A."/>
            <person name="Getino M."/>
            <person name="Pursley I."/>
            <person name="Horton D.L."/>
            <person name="Alikhan N.F."/>
            <person name="Baker D."/>
            <person name="Gharbi K."/>
            <person name="Hall N."/>
            <person name="Watson M."/>
            <person name="Adriaenssens E.M."/>
            <person name="Foster-Nyarko E."/>
            <person name="Jarju S."/>
            <person name="Secka A."/>
            <person name="Antonio M."/>
            <person name="Oren A."/>
            <person name="Chaudhuri R.R."/>
            <person name="La Ragione R."/>
            <person name="Hildebrand F."/>
            <person name="Pallen M.J."/>
        </authorList>
    </citation>
    <scope>NUCLEOTIDE SEQUENCE</scope>
    <source>
        <strain evidence="8">CHK195-26880</strain>
    </source>
</reference>
<dbReference type="PROSITE" id="PS00095">
    <property type="entry name" value="C5_MTASE_2"/>
    <property type="match status" value="1"/>
</dbReference>